<accession>A0A1A9UK37</accession>
<reference evidence="1" key="1">
    <citation type="submission" date="2020-05" db="UniProtKB">
        <authorList>
            <consortium name="EnsemblMetazoa"/>
        </authorList>
    </citation>
    <scope>IDENTIFICATION</scope>
    <source>
        <strain evidence="1">TTRI</strain>
    </source>
</reference>
<dbReference type="EnsemblMetazoa" id="GAUT007384-RA">
    <property type="protein sequence ID" value="GAUT007384-PA"/>
    <property type="gene ID" value="GAUT007384"/>
</dbReference>
<keyword evidence="2" id="KW-1185">Reference proteome</keyword>
<sequence length="346" mass="39579">MGSHTLDIPQADVFLIERNPWVNSKLIGVVEVLSNWSAAKRVKTGVGPPIAAMAEPGPSNTCFCSCFCISSIWARSVSKTTGAKNYISNNHNYDSLSPYKMKRQPITTNLQTCKVLHFWYFGIGNSRGLNRRTNNSQIYYEEPFACISVFYKQRHKVTEPVKVQDNTTCTDEIDLRMLDISHYNYFSRYLYFRYYQCYDSYKCGMNSLPPLDEVVAITLFALVKWASNNLAPQFAFLRGPQQFSASSGRSLHDVHECEGVAVNWKKTTSEEMIKWIQLVKLKLPQIFLLHMKVNVNDKKVVSCTNFSDPHNVTSQSGGAYMYSLPQSTPKIYIYYNLVGCKFREEE</sequence>
<protein>
    <submittedName>
        <fullName evidence="1">Uncharacterized protein</fullName>
    </submittedName>
</protein>
<dbReference type="VEuPathDB" id="VectorBase:GAUT007384"/>
<proteinExistence type="predicted"/>
<dbReference type="AlphaFoldDB" id="A0A1A9UK37"/>
<name>A0A1A9UK37_GLOAU</name>
<evidence type="ECO:0000313" key="1">
    <source>
        <dbReference type="EnsemblMetazoa" id="GAUT007384-PA"/>
    </source>
</evidence>
<evidence type="ECO:0000313" key="2">
    <source>
        <dbReference type="Proteomes" id="UP000078200"/>
    </source>
</evidence>
<organism evidence="1 2">
    <name type="scientific">Glossina austeni</name>
    <name type="common">Savannah tsetse fly</name>
    <dbReference type="NCBI Taxonomy" id="7395"/>
    <lineage>
        <taxon>Eukaryota</taxon>
        <taxon>Metazoa</taxon>
        <taxon>Ecdysozoa</taxon>
        <taxon>Arthropoda</taxon>
        <taxon>Hexapoda</taxon>
        <taxon>Insecta</taxon>
        <taxon>Pterygota</taxon>
        <taxon>Neoptera</taxon>
        <taxon>Endopterygota</taxon>
        <taxon>Diptera</taxon>
        <taxon>Brachycera</taxon>
        <taxon>Muscomorpha</taxon>
        <taxon>Hippoboscoidea</taxon>
        <taxon>Glossinidae</taxon>
        <taxon>Glossina</taxon>
    </lineage>
</organism>
<dbReference type="Proteomes" id="UP000078200">
    <property type="component" value="Unassembled WGS sequence"/>
</dbReference>